<dbReference type="GO" id="GO:0003677">
    <property type="term" value="F:DNA binding"/>
    <property type="evidence" value="ECO:0007669"/>
    <property type="project" value="UniProtKB-KW"/>
</dbReference>
<evidence type="ECO:0000313" key="8">
    <source>
        <dbReference type="EMBL" id="RPE29367.1"/>
    </source>
</evidence>
<proteinExistence type="inferred from homology"/>
<keyword evidence="3" id="KW-0805">Transcription regulation</keyword>
<keyword evidence="5" id="KW-0804">Transcription</keyword>
<dbReference type="InterPro" id="IPR015421">
    <property type="entry name" value="PyrdxlP-dep_Trfase_major"/>
</dbReference>
<dbReference type="SUPFAM" id="SSF46785">
    <property type="entry name" value="Winged helix' DNA-binding domain"/>
    <property type="match status" value="1"/>
</dbReference>
<dbReference type="InterPro" id="IPR051446">
    <property type="entry name" value="HTH_trans_reg/aminotransferase"/>
</dbReference>
<dbReference type="InterPro" id="IPR000524">
    <property type="entry name" value="Tscrpt_reg_HTH_GntR"/>
</dbReference>
<feature type="domain" description="HTH gntR-type" evidence="7">
    <location>
        <begin position="9"/>
        <end position="77"/>
    </location>
</feature>
<dbReference type="InterPro" id="IPR015424">
    <property type="entry name" value="PyrdxlP-dep_Trfase"/>
</dbReference>
<dbReference type="GO" id="GO:0030170">
    <property type="term" value="F:pyridoxal phosphate binding"/>
    <property type="evidence" value="ECO:0007669"/>
    <property type="project" value="InterPro"/>
</dbReference>
<dbReference type="GO" id="GO:0003700">
    <property type="term" value="F:DNA-binding transcription factor activity"/>
    <property type="evidence" value="ECO:0007669"/>
    <property type="project" value="InterPro"/>
</dbReference>
<dbReference type="Pfam" id="PF00155">
    <property type="entry name" value="Aminotran_1_2"/>
    <property type="match status" value="1"/>
</dbReference>
<gene>
    <name evidence="8" type="ORF">EDD38_6522</name>
</gene>
<evidence type="ECO:0000256" key="6">
    <source>
        <dbReference type="SAM" id="MobiDB-lite"/>
    </source>
</evidence>
<dbReference type="InterPro" id="IPR036388">
    <property type="entry name" value="WH-like_DNA-bd_sf"/>
</dbReference>
<dbReference type="Gene3D" id="1.10.10.10">
    <property type="entry name" value="Winged helix-like DNA-binding domain superfamily/Winged helix DNA-binding domain"/>
    <property type="match status" value="1"/>
</dbReference>
<evidence type="ECO:0000313" key="9">
    <source>
        <dbReference type="Proteomes" id="UP000266906"/>
    </source>
</evidence>
<dbReference type="PANTHER" id="PTHR46577:SF1">
    <property type="entry name" value="HTH-TYPE TRANSCRIPTIONAL REGULATORY PROTEIN GABR"/>
    <property type="match status" value="1"/>
</dbReference>
<dbReference type="SUPFAM" id="SSF53383">
    <property type="entry name" value="PLP-dependent transferases"/>
    <property type="match status" value="1"/>
</dbReference>
<dbReference type="InterPro" id="IPR036390">
    <property type="entry name" value="WH_DNA-bd_sf"/>
</dbReference>
<evidence type="ECO:0000256" key="4">
    <source>
        <dbReference type="ARBA" id="ARBA00023125"/>
    </source>
</evidence>
<reference evidence="8 9" key="1">
    <citation type="submission" date="2018-11" db="EMBL/GenBank/DDBJ databases">
        <title>Sequencing the genomes of 1000 actinobacteria strains.</title>
        <authorList>
            <person name="Klenk H.-P."/>
        </authorList>
    </citation>
    <scope>NUCLEOTIDE SEQUENCE [LARGE SCALE GENOMIC DNA]</scope>
    <source>
        <strain evidence="8 9">DSM 44781</strain>
    </source>
</reference>
<dbReference type="Proteomes" id="UP000266906">
    <property type="component" value="Unassembled WGS sequence"/>
</dbReference>
<comment type="caution">
    <text evidence="8">The sequence shown here is derived from an EMBL/GenBank/DDBJ whole genome shotgun (WGS) entry which is preliminary data.</text>
</comment>
<evidence type="ECO:0000256" key="3">
    <source>
        <dbReference type="ARBA" id="ARBA00023015"/>
    </source>
</evidence>
<evidence type="ECO:0000256" key="1">
    <source>
        <dbReference type="ARBA" id="ARBA00005384"/>
    </source>
</evidence>
<keyword evidence="9" id="KW-1185">Reference proteome</keyword>
<dbReference type="RefSeq" id="WP_123820853.1">
    <property type="nucleotide sequence ID" value="NZ_JBEYIY010000040.1"/>
</dbReference>
<dbReference type="CDD" id="cd07377">
    <property type="entry name" value="WHTH_GntR"/>
    <property type="match status" value="1"/>
</dbReference>
<dbReference type="PROSITE" id="PS50949">
    <property type="entry name" value="HTH_GNTR"/>
    <property type="match status" value="1"/>
</dbReference>
<keyword evidence="4" id="KW-0238">DNA-binding</keyword>
<dbReference type="PANTHER" id="PTHR46577">
    <property type="entry name" value="HTH-TYPE TRANSCRIPTIONAL REGULATORY PROTEIN GABR"/>
    <property type="match status" value="1"/>
</dbReference>
<evidence type="ECO:0000256" key="5">
    <source>
        <dbReference type="ARBA" id="ARBA00023163"/>
    </source>
</evidence>
<dbReference type="Pfam" id="PF00392">
    <property type="entry name" value="GntR"/>
    <property type="match status" value="1"/>
</dbReference>
<accession>A0A3N4RLV6</accession>
<name>A0A3N4RLV6_9ACTN</name>
<evidence type="ECO:0000256" key="2">
    <source>
        <dbReference type="ARBA" id="ARBA00022898"/>
    </source>
</evidence>
<dbReference type="InterPro" id="IPR004839">
    <property type="entry name" value="Aminotransferase_I/II_large"/>
</dbReference>
<dbReference type="EMBL" id="RKQG01000002">
    <property type="protein sequence ID" value="RPE29367.1"/>
    <property type="molecule type" value="Genomic_DNA"/>
</dbReference>
<sequence>MLGEYRITGRRANEIAADVERAVSAGQLAPGGALPPLRELAGELGVNPNTVAAAYRLLRERGVIETAGRRGSRIRPRPATTPRDQARLPVPPGARDLSDGNPDPALLPPLGPALAAAAAGPTVLYGDPVAEPELLARCRAEFRADGVPDGELAVCSGALDTIARVLSAHLRPGDTVAVEDPGWGSLLDLLPALGLRTAPVPVDDQGPLPGPVAAALDHGARALIVTSRAQNPTGAALTPARAAELRAVLAERPTTVLIEDDHGHDLIDQPFHSLAAGTVTHWTLVRSASKALAPDLRVAVSTGDADTVARVLGRQRLDAGWVSHLLQRAVLALRRDPPDPAPVYRARREALLTALAAHGIRAHGVSGLNVWVPVPDETATAAALLQRGWVTAPGSRFRLASPPGLRITVSTLAPAEATTLAADLAAALSTTPTTDSRLT</sequence>
<protein>
    <submittedName>
        <fullName evidence="8">GntR family transcriptional regulator</fullName>
    </submittedName>
</protein>
<feature type="region of interest" description="Disordered" evidence="6">
    <location>
        <begin position="67"/>
        <end position="103"/>
    </location>
</feature>
<organism evidence="8 9">
    <name type="scientific">Kitasatospora cineracea</name>
    <dbReference type="NCBI Taxonomy" id="88074"/>
    <lineage>
        <taxon>Bacteria</taxon>
        <taxon>Bacillati</taxon>
        <taxon>Actinomycetota</taxon>
        <taxon>Actinomycetes</taxon>
        <taxon>Kitasatosporales</taxon>
        <taxon>Streptomycetaceae</taxon>
        <taxon>Kitasatospora</taxon>
    </lineage>
</organism>
<dbReference type="AlphaFoldDB" id="A0A3N4RLV6"/>
<dbReference type="CDD" id="cd00609">
    <property type="entry name" value="AAT_like"/>
    <property type="match status" value="1"/>
</dbReference>
<keyword evidence="2" id="KW-0663">Pyridoxal phosphate</keyword>
<comment type="similarity">
    <text evidence="1">In the C-terminal section; belongs to the class-I pyridoxal-phosphate-dependent aminotransferase family.</text>
</comment>
<dbReference type="Gene3D" id="3.40.640.10">
    <property type="entry name" value="Type I PLP-dependent aspartate aminotransferase-like (Major domain)"/>
    <property type="match status" value="1"/>
</dbReference>
<evidence type="ECO:0000259" key="7">
    <source>
        <dbReference type="PROSITE" id="PS50949"/>
    </source>
</evidence>
<dbReference type="SMART" id="SM00345">
    <property type="entry name" value="HTH_GNTR"/>
    <property type="match status" value="1"/>
</dbReference>